<keyword evidence="1" id="KW-0324">Glycolysis</keyword>
<dbReference type="EMBL" id="RJLM01000005">
    <property type="protein sequence ID" value="RWX54807.1"/>
    <property type="molecule type" value="Genomic_DNA"/>
</dbReference>
<dbReference type="PANTHER" id="PTHR48100">
    <property type="entry name" value="BROAD-SPECIFICITY PHOSPHATASE YOR283W-RELATED"/>
    <property type="match status" value="1"/>
</dbReference>
<feature type="active site" description="Tele-phosphohistidine intermediate" evidence="3">
    <location>
        <position position="8"/>
    </location>
</feature>
<name>A0A3S3RGL1_9GAMM</name>
<dbReference type="Pfam" id="PF00300">
    <property type="entry name" value="His_Phos_1"/>
    <property type="match status" value="1"/>
</dbReference>
<evidence type="ECO:0000256" key="4">
    <source>
        <dbReference type="PIRSR" id="PIRSR613078-2"/>
    </source>
</evidence>
<dbReference type="PANTHER" id="PTHR48100:SF1">
    <property type="entry name" value="HISTIDINE PHOSPHATASE FAMILY PROTEIN-RELATED"/>
    <property type="match status" value="1"/>
</dbReference>
<accession>A0A3S3RGL1</accession>
<evidence type="ECO:0000256" key="1">
    <source>
        <dbReference type="ARBA" id="ARBA00023152"/>
    </source>
</evidence>
<dbReference type="RefSeq" id="WP_128784433.1">
    <property type="nucleotide sequence ID" value="NZ_RJLM01000005.1"/>
</dbReference>
<dbReference type="InterPro" id="IPR001345">
    <property type="entry name" value="PG/BPGM_mutase_AS"/>
</dbReference>
<dbReference type="Gene3D" id="3.40.50.1240">
    <property type="entry name" value="Phosphoglycerate mutase-like"/>
    <property type="match status" value="1"/>
</dbReference>
<evidence type="ECO:0000313" key="5">
    <source>
        <dbReference type="EMBL" id="RWX54807.1"/>
    </source>
</evidence>
<dbReference type="Proteomes" id="UP000287563">
    <property type="component" value="Unassembled WGS sequence"/>
</dbReference>
<proteinExistence type="predicted"/>
<gene>
    <name evidence="5" type="ORF">EDI28_13740</name>
</gene>
<organism evidence="5 6">
    <name type="scientific">Photobacterium chitinilyticum</name>
    <dbReference type="NCBI Taxonomy" id="2485123"/>
    <lineage>
        <taxon>Bacteria</taxon>
        <taxon>Pseudomonadati</taxon>
        <taxon>Pseudomonadota</taxon>
        <taxon>Gammaproteobacteria</taxon>
        <taxon>Vibrionales</taxon>
        <taxon>Vibrionaceae</taxon>
        <taxon>Photobacterium</taxon>
    </lineage>
</organism>
<protein>
    <submittedName>
        <fullName evidence="5">Histidine phosphatase family protein</fullName>
    </submittedName>
</protein>
<keyword evidence="6" id="KW-1185">Reference proteome</keyword>
<sequence>MKLILLRHGQTQWNLARKLQGWRDSPLTPQAKRQLSALPKNKLQNTVIYSSDLGRAQSTARIVANISGTHIVTDPRLRERCFGILEGKTVINSADGGEYWRAYHQRYRIPLTDVPGVESELQFEMRLKSWLYEVGNKHQGDTVLVVSHGEWLRALINIMAGQPSWHQGKGILNNGEPVGVMKFTVQVSSQDFSYAIQQIKRGL</sequence>
<dbReference type="PROSITE" id="PS00175">
    <property type="entry name" value="PG_MUTASE"/>
    <property type="match status" value="1"/>
</dbReference>
<dbReference type="InterPro" id="IPR050275">
    <property type="entry name" value="PGM_Phosphatase"/>
</dbReference>
<comment type="caution">
    <text evidence="5">The sequence shown here is derived from an EMBL/GenBank/DDBJ whole genome shotgun (WGS) entry which is preliminary data.</text>
</comment>
<dbReference type="AlphaFoldDB" id="A0A3S3RGL1"/>
<dbReference type="InterPro" id="IPR013078">
    <property type="entry name" value="His_Pase_superF_clade-1"/>
</dbReference>
<dbReference type="GO" id="GO:0005737">
    <property type="term" value="C:cytoplasm"/>
    <property type="evidence" value="ECO:0007669"/>
    <property type="project" value="TreeGrafter"/>
</dbReference>
<feature type="binding site" evidence="4">
    <location>
        <position position="55"/>
    </location>
    <ligand>
        <name>substrate</name>
    </ligand>
</feature>
<evidence type="ECO:0000256" key="3">
    <source>
        <dbReference type="PIRSR" id="PIRSR613078-1"/>
    </source>
</evidence>
<reference evidence="5 6" key="1">
    <citation type="submission" date="2018-11" db="EMBL/GenBank/DDBJ databases">
        <title>Photobacterium sp. BEI247 sp. nov., a marine bacterium isolated from Yongle Blue Hole in the South China Sea.</title>
        <authorList>
            <person name="Wang X."/>
        </authorList>
    </citation>
    <scope>NUCLEOTIDE SEQUENCE [LARGE SCALE GENOMIC DNA]</scope>
    <source>
        <strain evidence="6">BEI247</strain>
    </source>
</reference>
<dbReference type="CDD" id="cd07067">
    <property type="entry name" value="HP_PGM_like"/>
    <property type="match status" value="1"/>
</dbReference>
<evidence type="ECO:0000313" key="6">
    <source>
        <dbReference type="Proteomes" id="UP000287563"/>
    </source>
</evidence>
<dbReference type="SUPFAM" id="SSF53254">
    <property type="entry name" value="Phosphoglycerate mutase-like"/>
    <property type="match status" value="1"/>
</dbReference>
<keyword evidence="2" id="KW-0413">Isomerase</keyword>
<dbReference type="GO" id="GO:0016791">
    <property type="term" value="F:phosphatase activity"/>
    <property type="evidence" value="ECO:0007669"/>
    <property type="project" value="TreeGrafter"/>
</dbReference>
<evidence type="ECO:0000256" key="2">
    <source>
        <dbReference type="ARBA" id="ARBA00023235"/>
    </source>
</evidence>
<dbReference type="InterPro" id="IPR029033">
    <property type="entry name" value="His_PPase_superfam"/>
</dbReference>
<dbReference type="SMART" id="SM00855">
    <property type="entry name" value="PGAM"/>
    <property type="match status" value="1"/>
</dbReference>
<dbReference type="OrthoDB" id="9781415at2"/>
<feature type="binding site" evidence="4">
    <location>
        <begin position="7"/>
        <end position="14"/>
    </location>
    <ligand>
        <name>substrate</name>
    </ligand>
</feature>
<feature type="active site" description="Proton donor/acceptor" evidence="3">
    <location>
        <position position="79"/>
    </location>
</feature>